<dbReference type="OrthoDB" id="1451059at2"/>
<keyword evidence="3" id="KW-1185">Reference proteome</keyword>
<evidence type="ECO:0000256" key="1">
    <source>
        <dbReference type="SAM" id="MobiDB-lite"/>
    </source>
</evidence>
<dbReference type="AlphaFoldDB" id="A0A3D9H7Q2"/>
<feature type="region of interest" description="Disordered" evidence="1">
    <location>
        <begin position="28"/>
        <end position="55"/>
    </location>
</feature>
<evidence type="ECO:0000313" key="2">
    <source>
        <dbReference type="EMBL" id="RED44986.1"/>
    </source>
</evidence>
<dbReference type="RefSeq" id="WP_116525067.1">
    <property type="nucleotide sequence ID" value="NZ_QRDX01000009.1"/>
</dbReference>
<organism evidence="2 3">
    <name type="scientific">Seonamhaeicola aphaedonensis</name>
    <dbReference type="NCBI Taxonomy" id="1461338"/>
    <lineage>
        <taxon>Bacteria</taxon>
        <taxon>Pseudomonadati</taxon>
        <taxon>Bacteroidota</taxon>
        <taxon>Flavobacteriia</taxon>
        <taxon>Flavobacteriales</taxon>
        <taxon>Flavobacteriaceae</taxon>
    </lineage>
</organism>
<feature type="region of interest" description="Disordered" evidence="1">
    <location>
        <begin position="178"/>
        <end position="202"/>
    </location>
</feature>
<protein>
    <submittedName>
        <fullName evidence="2">Uncharacterized protein</fullName>
    </submittedName>
</protein>
<feature type="compositionally biased region" description="Acidic residues" evidence="1">
    <location>
        <begin position="28"/>
        <end position="47"/>
    </location>
</feature>
<accession>A0A3D9H7Q2</accession>
<dbReference type="Proteomes" id="UP000256629">
    <property type="component" value="Unassembled WGS sequence"/>
</dbReference>
<comment type="caution">
    <text evidence="2">The sequence shown here is derived from an EMBL/GenBank/DDBJ whole genome shotgun (WGS) entry which is preliminary data.</text>
</comment>
<reference evidence="2 3" key="1">
    <citation type="submission" date="2018-07" db="EMBL/GenBank/DDBJ databases">
        <title>Genomic Encyclopedia of Type Strains, Phase III (KMG-III): the genomes of soil and plant-associated and newly described type strains.</title>
        <authorList>
            <person name="Whitman W."/>
        </authorList>
    </citation>
    <scope>NUCLEOTIDE SEQUENCE [LARGE SCALE GENOMIC DNA]</scope>
    <source>
        <strain evidence="2 3">CECT 8487</strain>
    </source>
</reference>
<gene>
    <name evidence="2" type="ORF">DFQ02_109103</name>
</gene>
<dbReference type="EMBL" id="QRDX01000009">
    <property type="protein sequence ID" value="RED44986.1"/>
    <property type="molecule type" value="Genomic_DNA"/>
</dbReference>
<evidence type="ECO:0000313" key="3">
    <source>
        <dbReference type="Proteomes" id="UP000256629"/>
    </source>
</evidence>
<sequence length="445" mass="49854">MKLFRLTVFSLFLVSQLFLNCQKSGDIEEAPEIEMPEEKEEEVEEPKEETPEASETFDIISESNPRVTTHHLQSGPSGFQIGITSNGGGVINEVVIPGLGDIMGPESDRYGRAGQVAIRDASHGGRYNPTQAGFFETLGSPCAITQTEDGKKLIVEPRPLALWHGDGQYDFTRWENIGEDPYRNDGGNSDEDGLDEEELEGKQLDEVKSEFDYYGTYEDISGQYGISISIVKHYYQISFIRPPGHCINQHRAGTKLWNPNAVQSDISIKAPSGVHPGSDNDMNVMTGVWSLRHDRSVWTTKYLYYRKTNGQWAITDKESVGSGFPDADNTVFILSDSNIETQGKALGLYQPKTDVNKNVIIGVNETDNSIAYKDFRGNLIKLSYDLKRIPTMSKYGFSNRIRGMINRTQLDDNIYEAYRNEIYIIYGTPKEIKDAVALLDIGLNI</sequence>
<feature type="compositionally biased region" description="Acidic residues" evidence="1">
    <location>
        <begin position="188"/>
        <end position="199"/>
    </location>
</feature>
<proteinExistence type="predicted"/>
<name>A0A3D9H7Q2_9FLAO</name>